<feature type="transmembrane region" description="Helical" evidence="8">
    <location>
        <begin position="257"/>
        <end position="278"/>
    </location>
</feature>
<proteinExistence type="predicted"/>
<dbReference type="PROSITE" id="PS50850">
    <property type="entry name" value="MFS"/>
    <property type="match status" value="1"/>
</dbReference>
<reference evidence="10" key="1">
    <citation type="submission" date="2022-04" db="EMBL/GenBank/DDBJ databases">
        <authorList>
            <person name="Xu L."/>
            <person name="Lv Z."/>
        </authorList>
    </citation>
    <scope>NUCLEOTIDE SEQUENCE</scope>
    <source>
        <strain evidence="10">LV_2022a</strain>
    </source>
</reference>
<organism evidence="10 11">
    <name type="scientific">Schistosoma mekongi</name>
    <name type="common">Parasitic worm</name>
    <dbReference type="NCBI Taxonomy" id="38744"/>
    <lineage>
        <taxon>Eukaryota</taxon>
        <taxon>Metazoa</taxon>
        <taxon>Spiralia</taxon>
        <taxon>Lophotrochozoa</taxon>
        <taxon>Platyhelminthes</taxon>
        <taxon>Trematoda</taxon>
        <taxon>Digenea</taxon>
        <taxon>Strigeidida</taxon>
        <taxon>Schistosomatoidea</taxon>
        <taxon>Schistosomatidae</taxon>
        <taxon>Schistosoma</taxon>
    </lineage>
</organism>
<dbReference type="SUPFAM" id="SSF103473">
    <property type="entry name" value="MFS general substrate transporter"/>
    <property type="match status" value="1"/>
</dbReference>
<evidence type="ECO:0000256" key="4">
    <source>
        <dbReference type="ARBA" id="ARBA00022847"/>
    </source>
</evidence>
<feature type="transmembrane region" description="Helical" evidence="8">
    <location>
        <begin position="579"/>
        <end position="602"/>
    </location>
</feature>
<keyword evidence="11" id="KW-1185">Reference proteome</keyword>
<keyword evidence="5 8" id="KW-1133">Transmembrane helix</keyword>
<feature type="transmembrane region" description="Helical" evidence="8">
    <location>
        <begin position="315"/>
        <end position="343"/>
    </location>
</feature>
<dbReference type="EMBL" id="JALJAT010000005">
    <property type="protein sequence ID" value="KAK4469153.1"/>
    <property type="molecule type" value="Genomic_DNA"/>
</dbReference>
<comment type="caution">
    <text evidence="10">The sequence shown here is derived from an EMBL/GenBank/DDBJ whole genome shotgun (WGS) entry which is preliminary data.</text>
</comment>
<feature type="compositionally biased region" description="Polar residues" evidence="7">
    <location>
        <begin position="13"/>
        <end position="22"/>
    </location>
</feature>
<feature type="transmembrane region" description="Helical" evidence="8">
    <location>
        <begin position="349"/>
        <end position="370"/>
    </location>
</feature>
<comment type="subcellular location">
    <subcellularLocation>
        <location evidence="1">Membrane</location>
        <topology evidence="1">Multi-pass membrane protein</topology>
    </subcellularLocation>
</comment>
<sequence length="691" mass="78087">MTTCIDNAESMHSMHSSRSNQLSITHSSSSSSSSTASSVSIDSTLRVPSITGLSQLKSITSNQLHNMNSNVNKYTNEIFHTNGQLYNLSNSIQPIDQWQFNYASQQQSSHHPLFCGPGRKRYLIAFLCCACLTVVIGMRSEMLGIITNLNNTHSRITLGFKYPMNNHYNDDELHNMHYSNRTNKFNADVNQLNAIQSNVDKHTNNNNNNDDNLDENDNLQLNSHHLLHNNRRYSTALIFKPSEHRKMPWTETIKNDLVENAVFFAYLITSPIGGYLTVNYDSSFLLGSSVAITCGMNLFLPLVETIGNNINAKLIMIILLRLIQGLAEGCLIPAVFGILRYWSPENERSTLVCLAVIGVSLGPLIGLPVCAEIEKKWGWGVVFYIYANLGLIWCIFWWRLIDEKPIKDKKLNKHELHYLQTTIPKRILYNDGNTQIPWHKIFTSRPVYAILFTYAADDWTFQISSVCMQSFYQQIYNVDVERTIFFLSFPFLSRSMFVPIGGIFADFLRINTSLSLTTIRKMFAGLGFGLKGIFFIALGYAPSELYATMLLSLALGFSGLAVAGYAVNVIDLAPNFSGLVMGFANSVSTFTGILSTFIASVVVHKFGLELKNGWRVALCLAAFSQFIAMITYLLFSSSDQQSWAYSSTTQNNETDDDDDDSHHHYHHHHQHHHEDHNDMNKSMNEINNRMI</sequence>
<reference evidence="10" key="2">
    <citation type="journal article" date="2023" name="Infect Dis Poverty">
        <title>Chromosome-scale genome of the human blood fluke Schistosoma mekongi and its implications for public health.</title>
        <authorList>
            <person name="Zhou M."/>
            <person name="Xu L."/>
            <person name="Xu D."/>
            <person name="Chen W."/>
            <person name="Khan J."/>
            <person name="Hu Y."/>
            <person name="Huang H."/>
            <person name="Wei H."/>
            <person name="Zhang Y."/>
            <person name="Chusongsang P."/>
            <person name="Tanasarnprasert K."/>
            <person name="Hu X."/>
            <person name="Limpanont Y."/>
            <person name="Lv Z."/>
        </authorList>
    </citation>
    <scope>NUCLEOTIDE SEQUENCE</scope>
    <source>
        <strain evidence="10">LV_2022a</strain>
    </source>
</reference>
<evidence type="ECO:0000256" key="3">
    <source>
        <dbReference type="ARBA" id="ARBA00022692"/>
    </source>
</evidence>
<evidence type="ECO:0000259" key="9">
    <source>
        <dbReference type="PROSITE" id="PS50850"/>
    </source>
</evidence>
<dbReference type="Pfam" id="PF07690">
    <property type="entry name" value="MFS_1"/>
    <property type="match status" value="1"/>
</dbReference>
<dbReference type="InterPro" id="IPR036259">
    <property type="entry name" value="MFS_trans_sf"/>
</dbReference>
<feature type="region of interest" description="Disordered" evidence="7">
    <location>
        <begin position="1"/>
        <end position="36"/>
    </location>
</feature>
<feature type="transmembrane region" description="Helical" evidence="8">
    <location>
        <begin position="122"/>
        <end position="138"/>
    </location>
</feature>
<evidence type="ECO:0000313" key="10">
    <source>
        <dbReference type="EMBL" id="KAK4469153.1"/>
    </source>
</evidence>
<evidence type="ECO:0000256" key="7">
    <source>
        <dbReference type="SAM" id="MobiDB-lite"/>
    </source>
</evidence>
<keyword evidence="2" id="KW-0813">Transport</keyword>
<feature type="transmembrane region" description="Helical" evidence="8">
    <location>
        <begin position="522"/>
        <end position="540"/>
    </location>
</feature>
<feature type="transmembrane region" description="Helical" evidence="8">
    <location>
        <begin position="377"/>
        <end position="398"/>
    </location>
</feature>
<gene>
    <name evidence="10" type="ORF">MN116_006566</name>
</gene>
<dbReference type="InterPro" id="IPR050382">
    <property type="entry name" value="MFS_Na/Anion_cotransporter"/>
</dbReference>
<dbReference type="GO" id="GO:0016020">
    <property type="term" value="C:membrane"/>
    <property type="evidence" value="ECO:0007669"/>
    <property type="project" value="UniProtKB-SubCell"/>
</dbReference>
<keyword evidence="3 8" id="KW-0812">Transmembrane</keyword>
<dbReference type="FunFam" id="1.20.1250.20:FF:000003">
    <property type="entry name" value="Solute carrier family 17 member 3"/>
    <property type="match status" value="1"/>
</dbReference>
<feature type="compositionally biased region" description="Low complexity" evidence="7">
    <location>
        <begin position="23"/>
        <end position="36"/>
    </location>
</feature>
<feature type="domain" description="Major facilitator superfamily (MFS) profile" evidence="9">
    <location>
        <begin position="218"/>
        <end position="639"/>
    </location>
</feature>
<evidence type="ECO:0000256" key="8">
    <source>
        <dbReference type="SAM" id="Phobius"/>
    </source>
</evidence>
<dbReference type="InterPro" id="IPR011701">
    <property type="entry name" value="MFS"/>
</dbReference>
<dbReference type="PANTHER" id="PTHR11662">
    <property type="entry name" value="SOLUTE CARRIER FAMILY 17"/>
    <property type="match status" value="1"/>
</dbReference>
<evidence type="ECO:0000256" key="6">
    <source>
        <dbReference type="ARBA" id="ARBA00023136"/>
    </source>
</evidence>
<evidence type="ECO:0000256" key="5">
    <source>
        <dbReference type="ARBA" id="ARBA00022989"/>
    </source>
</evidence>
<keyword evidence="4" id="KW-0769">Symport</keyword>
<feature type="transmembrane region" description="Helical" evidence="8">
    <location>
        <begin position="614"/>
        <end position="635"/>
    </location>
</feature>
<evidence type="ECO:0000256" key="1">
    <source>
        <dbReference type="ARBA" id="ARBA00004141"/>
    </source>
</evidence>
<feature type="compositionally biased region" description="Polar residues" evidence="7">
    <location>
        <begin position="680"/>
        <end position="691"/>
    </location>
</feature>
<dbReference type="GO" id="GO:0015293">
    <property type="term" value="F:symporter activity"/>
    <property type="evidence" value="ECO:0007669"/>
    <property type="project" value="UniProtKB-KW"/>
</dbReference>
<name>A0AAE1Z8N0_SCHME</name>
<dbReference type="InterPro" id="IPR020846">
    <property type="entry name" value="MFS_dom"/>
</dbReference>
<accession>A0AAE1Z8N0</accession>
<feature type="region of interest" description="Disordered" evidence="7">
    <location>
        <begin position="646"/>
        <end position="691"/>
    </location>
</feature>
<dbReference type="Proteomes" id="UP001292079">
    <property type="component" value="Unassembled WGS sequence"/>
</dbReference>
<dbReference type="Gene3D" id="1.20.1250.20">
    <property type="entry name" value="MFS general substrate transporter like domains"/>
    <property type="match status" value="2"/>
</dbReference>
<feature type="transmembrane region" description="Helical" evidence="8">
    <location>
        <begin position="284"/>
        <end position="303"/>
    </location>
</feature>
<keyword evidence="6 8" id="KW-0472">Membrane</keyword>
<dbReference type="PANTHER" id="PTHR11662:SF456">
    <property type="entry name" value="VESICULAR GLUTAMATE TRANSPORTER, ISOFORM A"/>
    <property type="match status" value="1"/>
</dbReference>
<evidence type="ECO:0000256" key="2">
    <source>
        <dbReference type="ARBA" id="ARBA00022448"/>
    </source>
</evidence>
<protein>
    <recommendedName>
        <fullName evidence="9">Major facilitator superfamily (MFS) profile domain-containing protein</fullName>
    </recommendedName>
</protein>
<evidence type="ECO:0000313" key="11">
    <source>
        <dbReference type="Proteomes" id="UP001292079"/>
    </source>
</evidence>
<dbReference type="AlphaFoldDB" id="A0AAE1Z8N0"/>
<feature type="transmembrane region" description="Helical" evidence="8">
    <location>
        <begin position="546"/>
        <end position="567"/>
    </location>
</feature>